<dbReference type="PROSITE" id="PS51677">
    <property type="entry name" value="NODB"/>
    <property type="match status" value="1"/>
</dbReference>
<dbReference type="PANTHER" id="PTHR10587">
    <property type="entry name" value="GLYCOSYL TRANSFERASE-RELATED"/>
    <property type="match status" value="1"/>
</dbReference>
<keyword evidence="2" id="KW-0378">Hydrolase</keyword>
<dbReference type="InterPro" id="IPR002509">
    <property type="entry name" value="NODB_dom"/>
</dbReference>
<evidence type="ECO:0000313" key="6">
    <source>
        <dbReference type="Proteomes" id="UP001596380"/>
    </source>
</evidence>
<dbReference type="Pfam" id="PF01522">
    <property type="entry name" value="Polysacc_deac_1"/>
    <property type="match status" value="1"/>
</dbReference>
<evidence type="ECO:0000256" key="3">
    <source>
        <dbReference type="SAM" id="MobiDB-lite"/>
    </source>
</evidence>
<feature type="domain" description="NodB homology" evidence="4">
    <location>
        <begin position="306"/>
        <end position="482"/>
    </location>
</feature>
<protein>
    <submittedName>
        <fullName evidence="5">Polysaccharide deacetylase family protein</fullName>
    </submittedName>
</protein>
<evidence type="ECO:0000256" key="1">
    <source>
        <dbReference type="ARBA" id="ARBA00022723"/>
    </source>
</evidence>
<dbReference type="SUPFAM" id="SSF88713">
    <property type="entry name" value="Glycoside hydrolase/deacetylase"/>
    <property type="match status" value="1"/>
</dbReference>
<keyword evidence="6" id="KW-1185">Reference proteome</keyword>
<gene>
    <name evidence="5" type="ORF">ACFQKB_19790</name>
</gene>
<accession>A0ABW2CJP1</accession>
<dbReference type="PANTHER" id="PTHR10587:SF133">
    <property type="entry name" value="CHITIN DEACETYLASE 1-RELATED"/>
    <property type="match status" value="1"/>
</dbReference>
<dbReference type="Proteomes" id="UP001596380">
    <property type="component" value="Unassembled WGS sequence"/>
</dbReference>
<dbReference type="CDD" id="cd10917">
    <property type="entry name" value="CE4_NodB_like_6s_7s"/>
    <property type="match status" value="1"/>
</dbReference>
<evidence type="ECO:0000313" key="5">
    <source>
        <dbReference type="EMBL" id="MFC6882004.1"/>
    </source>
</evidence>
<sequence length="502" mass="53207">MILRTGRGTRGTACRARPPGARGRWAAAAAALTAGLLLAGCGGHSERRPRAASDVTAVHTVDARAVPGLTTVTRNEQDDVRHLYAAYPKIPGADALTAELAKAVDDQIRPFVADTSDDESPPLPGGGAPELNVQWSLAAADGDVAGVRLVTWQFLGASGGEARRTLWYDGRARAARSSADLLNGAKGLEELAAQVRDRLGSQANPAQVTPDARTFSSLAFNERGDLVVEFGDYTVAPGSAGRVAVALDRSVYDPMLSEFGRRARDAALAPNPRLALGSPLSAPAPGSSPAAPPPAPGARTDCSRLKCVALTFDDGPGPYTRRLLGMLAQRRARATFFVVGNNAEAHPDLIREEAAAGHEIGNHTQSHRDLSRLPTLQVNSDVQRTQDILRSALGRPPTLLRPPYGATNGTVANVAKSLGLRQIMWSVDTEDWRDRDARIVADRAVRHARPGAIILMHDIHSTTVDAVPRVLERLAGKGYTFATVDDLLATHNVPPGGRYGGR</sequence>
<organism evidence="5 6">
    <name type="scientific">Actinomadura yumaensis</name>
    <dbReference type="NCBI Taxonomy" id="111807"/>
    <lineage>
        <taxon>Bacteria</taxon>
        <taxon>Bacillati</taxon>
        <taxon>Actinomycetota</taxon>
        <taxon>Actinomycetes</taxon>
        <taxon>Streptosporangiales</taxon>
        <taxon>Thermomonosporaceae</taxon>
        <taxon>Actinomadura</taxon>
    </lineage>
</organism>
<keyword evidence="1" id="KW-0479">Metal-binding</keyword>
<dbReference type="Gene3D" id="3.20.20.370">
    <property type="entry name" value="Glycoside hydrolase/deacetylase"/>
    <property type="match status" value="1"/>
</dbReference>
<evidence type="ECO:0000259" key="4">
    <source>
        <dbReference type="PROSITE" id="PS51677"/>
    </source>
</evidence>
<evidence type="ECO:0000256" key="2">
    <source>
        <dbReference type="ARBA" id="ARBA00022801"/>
    </source>
</evidence>
<reference evidence="6" key="1">
    <citation type="journal article" date="2019" name="Int. J. Syst. Evol. Microbiol.">
        <title>The Global Catalogue of Microorganisms (GCM) 10K type strain sequencing project: providing services to taxonomists for standard genome sequencing and annotation.</title>
        <authorList>
            <consortium name="The Broad Institute Genomics Platform"/>
            <consortium name="The Broad Institute Genome Sequencing Center for Infectious Disease"/>
            <person name="Wu L."/>
            <person name="Ma J."/>
        </authorList>
    </citation>
    <scope>NUCLEOTIDE SEQUENCE [LARGE SCALE GENOMIC DNA]</scope>
    <source>
        <strain evidence="6">JCM 3369</strain>
    </source>
</reference>
<dbReference type="InterPro" id="IPR050248">
    <property type="entry name" value="Polysacc_deacetylase_ArnD"/>
</dbReference>
<dbReference type="RefSeq" id="WP_160825135.1">
    <property type="nucleotide sequence ID" value="NZ_JBHSXE010000001.1"/>
</dbReference>
<feature type="compositionally biased region" description="Low complexity" evidence="3">
    <location>
        <begin position="277"/>
        <end position="289"/>
    </location>
</feature>
<comment type="caution">
    <text evidence="5">The sequence shown here is derived from an EMBL/GenBank/DDBJ whole genome shotgun (WGS) entry which is preliminary data.</text>
</comment>
<dbReference type="InterPro" id="IPR011330">
    <property type="entry name" value="Glyco_hydro/deAcase_b/a-brl"/>
</dbReference>
<feature type="region of interest" description="Disordered" evidence="3">
    <location>
        <begin position="277"/>
        <end position="300"/>
    </location>
</feature>
<name>A0ABW2CJP1_9ACTN</name>
<proteinExistence type="predicted"/>
<dbReference type="EMBL" id="JBHSXS010000011">
    <property type="protein sequence ID" value="MFC6882004.1"/>
    <property type="molecule type" value="Genomic_DNA"/>
</dbReference>